<evidence type="ECO:0000256" key="1">
    <source>
        <dbReference type="SAM" id="MobiDB-lite"/>
    </source>
</evidence>
<sequence>MGRIGCTGQGGGGAHAKPSRTCENDKDMVSRNDQWDENGRLRKMRLRYAGGHSMKTKERAICRTRQHLSRTQKYEGAIIAWSVPTWRQIRSK</sequence>
<proteinExistence type="predicted"/>
<comment type="caution">
    <text evidence="2">The sequence shown here is derived from an EMBL/GenBank/DDBJ whole genome shotgun (WGS) entry which is preliminary data.</text>
</comment>
<name>A0AAW2IWR6_9LAMI</name>
<dbReference type="AlphaFoldDB" id="A0AAW2IWR6"/>
<feature type="region of interest" description="Disordered" evidence="1">
    <location>
        <begin position="1"/>
        <end position="31"/>
    </location>
</feature>
<gene>
    <name evidence="2" type="ORF">Sangu_2728400</name>
</gene>
<reference evidence="2" key="1">
    <citation type="submission" date="2020-06" db="EMBL/GenBank/DDBJ databases">
        <authorList>
            <person name="Li T."/>
            <person name="Hu X."/>
            <person name="Zhang T."/>
            <person name="Song X."/>
            <person name="Zhang H."/>
            <person name="Dai N."/>
            <person name="Sheng W."/>
            <person name="Hou X."/>
            <person name="Wei L."/>
        </authorList>
    </citation>
    <scope>NUCLEOTIDE SEQUENCE</scope>
    <source>
        <strain evidence="2">G01</strain>
        <tissue evidence="2">Leaf</tissue>
    </source>
</reference>
<accession>A0AAW2IWR6</accession>
<dbReference type="EMBL" id="JACGWK010001530">
    <property type="protein sequence ID" value="KAL0286564.1"/>
    <property type="molecule type" value="Genomic_DNA"/>
</dbReference>
<reference evidence="2" key="2">
    <citation type="journal article" date="2024" name="Plant">
        <title>Genomic evolution and insights into agronomic trait innovations of Sesamum species.</title>
        <authorList>
            <person name="Miao H."/>
            <person name="Wang L."/>
            <person name="Qu L."/>
            <person name="Liu H."/>
            <person name="Sun Y."/>
            <person name="Le M."/>
            <person name="Wang Q."/>
            <person name="Wei S."/>
            <person name="Zheng Y."/>
            <person name="Lin W."/>
            <person name="Duan Y."/>
            <person name="Cao H."/>
            <person name="Xiong S."/>
            <person name="Wang X."/>
            <person name="Wei L."/>
            <person name="Li C."/>
            <person name="Ma Q."/>
            <person name="Ju M."/>
            <person name="Zhao R."/>
            <person name="Li G."/>
            <person name="Mu C."/>
            <person name="Tian Q."/>
            <person name="Mei H."/>
            <person name="Zhang T."/>
            <person name="Gao T."/>
            <person name="Zhang H."/>
        </authorList>
    </citation>
    <scope>NUCLEOTIDE SEQUENCE</scope>
    <source>
        <strain evidence="2">G01</strain>
    </source>
</reference>
<evidence type="ECO:0000313" key="2">
    <source>
        <dbReference type="EMBL" id="KAL0286564.1"/>
    </source>
</evidence>
<organism evidence="2">
    <name type="scientific">Sesamum angustifolium</name>
    <dbReference type="NCBI Taxonomy" id="2727405"/>
    <lineage>
        <taxon>Eukaryota</taxon>
        <taxon>Viridiplantae</taxon>
        <taxon>Streptophyta</taxon>
        <taxon>Embryophyta</taxon>
        <taxon>Tracheophyta</taxon>
        <taxon>Spermatophyta</taxon>
        <taxon>Magnoliopsida</taxon>
        <taxon>eudicotyledons</taxon>
        <taxon>Gunneridae</taxon>
        <taxon>Pentapetalae</taxon>
        <taxon>asterids</taxon>
        <taxon>lamiids</taxon>
        <taxon>Lamiales</taxon>
        <taxon>Pedaliaceae</taxon>
        <taxon>Sesamum</taxon>
    </lineage>
</organism>
<protein>
    <submittedName>
        <fullName evidence="2">Uncharacterized protein</fullName>
    </submittedName>
</protein>
<feature type="compositionally biased region" description="Basic and acidic residues" evidence="1">
    <location>
        <begin position="20"/>
        <end position="31"/>
    </location>
</feature>
<feature type="compositionally biased region" description="Gly residues" evidence="1">
    <location>
        <begin position="1"/>
        <end position="14"/>
    </location>
</feature>